<organism evidence="2 3">
    <name type="scientific">Dendrothele bispora (strain CBS 962.96)</name>
    <dbReference type="NCBI Taxonomy" id="1314807"/>
    <lineage>
        <taxon>Eukaryota</taxon>
        <taxon>Fungi</taxon>
        <taxon>Dikarya</taxon>
        <taxon>Basidiomycota</taxon>
        <taxon>Agaricomycotina</taxon>
        <taxon>Agaricomycetes</taxon>
        <taxon>Agaricomycetidae</taxon>
        <taxon>Agaricales</taxon>
        <taxon>Agaricales incertae sedis</taxon>
        <taxon>Dendrothele</taxon>
    </lineage>
</organism>
<protein>
    <submittedName>
        <fullName evidence="2">Uncharacterized protein</fullName>
    </submittedName>
</protein>
<evidence type="ECO:0000313" key="3">
    <source>
        <dbReference type="Proteomes" id="UP000297245"/>
    </source>
</evidence>
<dbReference type="AlphaFoldDB" id="A0A4S8M4Y4"/>
<proteinExistence type="predicted"/>
<feature type="compositionally biased region" description="Acidic residues" evidence="1">
    <location>
        <begin position="103"/>
        <end position="120"/>
    </location>
</feature>
<feature type="region of interest" description="Disordered" evidence="1">
    <location>
        <begin position="103"/>
        <end position="127"/>
    </location>
</feature>
<dbReference type="EMBL" id="ML179169">
    <property type="protein sequence ID" value="THU96783.1"/>
    <property type="molecule type" value="Genomic_DNA"/>
</dbReference>
<evidence type="ECO:0000313" key="2">
    <source>
        <dbReference type="EMBL" id="THU96783.1"/>
    </source>
</evidence>
<name>A0A4S8M4Y4_DENBC</name>
<gene>
    <name evidence="2" type="ORF">K435DRAFT_778442</name>
</gene>
<evidence type="ECO:0000256" key="1">
    <source>
        <dbReference type="SAM" id="MobiDB-lite"/>
    </source>
</evidence>
<dbReference type="Proteomes" id="UP000297245">
    <property type="component" value="Unassembled WGS sequence"/>
</dbReference>
<reference evidence="2 3" key="1">
    <citation type="journal article" date="2019" name="Nat. Ecol. Evol.">
        <title>Megaphylogeny resolves global patterns of mushroom evolution.</title>
        <authorList>
            <person name="Varga T."/>
            <person name="Krizsan K."/>
            <person name="Foldi C."/>
            <person name="Dima B."/>
            <person name="Sanchez-Garcia M."/>
            <person name="Sanchez-Ramirez S."/>
            <person name="Szollosi G.J."/>
            <person name="Szarkandi J.G."/>
            <person name="Papp V."/>
            <person name="Albert L."/>
            <person name="Andreopoulos W."/>
            <person name="Angelini C."/>
            <person name="Antonin V."/>
            <person name="Barry K.W."/>
            <person name="Bougher N.L."/>
            <person name="Buchanan P."/>
            <person name="Buyck B."/>
            <person name="Bense V."/>
            <person name="Catcheside P."/>
            <person name="Chovatia M."/>
            <person name="Cooper J."/>
            <person name="Damon W."/>
            <person name="Desjardin D."/>
            <person name="Finy P."/>
            <person name="Geml J."/>
            <person name="Haridas S."/>
            <person name="Hughes K."/>
            <person name="Justo A."/>
            <person name="Karasinski D."/>
            <person name="Kautmanova I."/>
            <person name="Kiss B."/>
            <person name="Kocsube S."/>
            <person name="Kotiranta H."/>
            <person name="LaButti K.M."/>
            <person name="Lechner B.E."/>
            <person name="Liimatainen K."/>
            <person name="Lipzen A."/>
            <person name="Lukacs Z."/>
            <person name="Mihaltcheva S."/>
            <person name="Morgado L.N."/>
            <person name="Niskanen T."/>
            <person name="Noordeloos M.E."/>
            <person name="Ohm R.A."/>
            <person name="Ortiz-Santana B."/>
            <person name="Ovrebo C."/>
            <person name="Racz N."/>
            <person name="Riley R."/>
            <person name="Savchenko A."/>
            <person name="Shiryaev A."/>
            <person name="Soop K."/>
            <person name="Spirin V."/>
            <person name="Szebenyi C."/>
            <person name="Tomsovsky M."/>
            <person name="Tulloss R.E."/>
            <person name="Uehling J."/>
            <person name="Grigoriev I.V."/>
            <person name="Vagvolgyi C."/>
            <person name="Papp T."/>
            <person name="Martin F.M."/>
            <person name="Miettinen O."/>
            <person name="Hibbett D.S."/>
            <person name="Nagy L.G."/>
        </authorList>
    </citation>
    <scope>NUCLEOTIDE SEQUENCE [LARGE SCALE GENOMIC DNA]</scope>
    <source>
        <strain evidence="2 3">CBS 962.96</strain>
    </source>
</reference>
<accession>A0A4S8M4Y4</accession>
<keyword evidence="3" id="KW-1185">Reference proteome</keyword>
<sequence length="149" mass="17024">MGDGKAVVDGVLKVGDKTVQILRFLIPLSFLFIRSSITPYMHIDTYTNSHNLSCFLLLFSRRANLKTTTGRLPKIKTKTRTQTHTIKIEEARTLSVEETFEVGDAEEEEDVEVSTTDGEDNPSPTLEREQMIPLWVHRDIHLLRLNLRS</sequence>